<feature type="transmembrane region" description="Helical" evidence="2">
    <location>
        <begin position="124"/>
        <end position="146"/>
    </location>
</feature>
<dbReference type="KEGG" id="salh:HMF8227_01748"/>
<evidence type="ECO:0000256" key="1">
    <source>
        <dbReference type="SAM" id="MobiDB-lite"/>
    </source>
</evidence>
<feature type="transmembrane region" description="Helical" evidence="2">
    <location>
        <begin position="61"/>
        <end position="80"/>
    </location>
</feature>
<keyword evidence="4" id="KW-1185">Reference proteome</keyword>
<dbReference type="RefSeq" id="WP_162558551.1">
    <property type="nucleotide sequence ID" value="NZ_CP029347.1"/>
</dbReference>
<keyword evidence="2" id="KW-0812">Transmembrane</keyword>
<dbReference type="EMBL" id="CP029347">
    <property type="protein sequence ID" value="AWL12221.1"/>
    <property type="molecule type" value="Genomic_DNA"/>
</dbReference>
<keyword evidence="2" id="KW-0472">Membrane</keyword>
<evidence type="ECO:0000313" key="4">
    <source>
        <dbReference type="Proteomes" id="UP000245728"/>
    </source>
</evidence>
<name>A0A2S2E3K4_9ALTE</name>
<protein>
    <submittedName>
        <fullName evidence="3">Uncharacterized protein</fullName>
    </submittedName>
</protein>
<dbReference type="AlphaFoldDB" id="A0A2S2E3K4"/>
<keyword evidence="2" id="KW-1133">Transmembrane helix</keyword>
<gene>
    <name evidence="3" type="ORF">HMF8227_01748</name>
</gene>
<sequence>MDSKSYMLGRQLSTSDSKRFESNREQVANELRGCQERTLQTLVPTIIAVGLIAIADRENFALITLVSSFAVLFCSGLYLASLAYKIFRNGAYLTALDELDPESAVHSWGAALSRFHELSQPPRIIGYETTTVALIYAVFSGAFFLMFYEIHLLLASALALVLFAVALRLFLIPRNGASYLNDWRQVLKDIELADDTNA</sequence>
<proteinExistence type="predicted"/>
<organism evidence="3 4">
    <name type="scientific">Saliniradius amylolyticus</name>
    <dbReference type="NCBI Taxonomy" id="2183582"/>
    <lineage>
        <taxon>Bacteria</taxon>
        <taxon>Pseudomonadati</taxon>
        <taxon>Pseudomonadota</taxon>
        <taxon>Gammaproteobacteria</taxon>
        <taxon>Alteromonadales</taxon>
        <taxon>Alteromonadaceae</taxon>
        <taxon>Saliniradius</taxon>
    </lineage>
</organism>
<feature type="region of interest" description="Disordered" evidence="1">
    <location>
        <begin position="1"/>
        <end position="21"/>
    </location>
</feature>
<dbReference type="Proteomes" id="UP000245728">
    <property type="component" value="Chromosome"/>
</dbReference>
<evidence type="ECO:0000313" key="3">
    <source>
        <dbReference type="EMBL" id="AWL12221.1"/>
    </source>
</evidence>
<accession>A0A2S2E3K4</accession>
<feature type="transmembrane region" description="Helical" evidence="2">
    <location>
        <begin position="38"/>
        <end position="55"/>
    </location>
</feature>
<evidence type="ECO:0000256" key="2">
    <source>
        <dbReference type="SAM" id="Phobius"/>
    </source>
</evidence>
<feature type="transmembrane region" description="Helical" evidence="2">
    <location>
        <begin position="152"/>
        <end position="171"/>
    </location>
</feature>
<reference evidence="3 4" key="1">
    <citation type="submission" date="2018-05" db="EMBL/GenBank/DDBJ databases">
        <title>Salinimonas sp. HMF8227 Genome sequencing and assembly.</title>
        <authorList>
            <person name="Kang H."/>
            <person name="Kang J."/>
            <person name="Cha I."/>
            <person name="Kim H."/>
            <person name="Joh K."/>
        </authorList>
    </citation>
    <scope>NUCLEOTIDE SEQUENCE [LARGE SCALE GENOMIC DNA]</scope>
    <source>
        <strain evidence="3 4">HMF8227</strain>
    </source>
</reference>